<name>A0AAD5E1W9_UMBRA</name>
<evidence type="ECO:0000313" key="1">
    <source>
        <dbReference type="EMBL" id="KAI8574991.1"/>
    </source>
</evidence>
<accession>A0AAD5E1W9</accession>
<dbReference type="RefSeq" id="XP_051439997.1">
    <property type="nucleotide sequence ID" value="XM_051592716.1"/>
</dbReference>
<dbReference type="GeneID" id="75918058"/>
<reference evidence="1" key="1">
    <citation type="submission" date="2021-06" db="EMBL/GenBank/DDBJ databases">
        <authorList>
            <consortium name="DOE Joint Genome Institute"/>
            <person name="Mondo S.J."/>
            <person name="Amses K.R."/>
            <person name="Simmons D.R."/>
            <person name="Longcore J.E."/>
            <person name="Seto K."/>
            <person name="Alves G.H."/>
            <person name="Bonds A.E."/>
            <person name="Quandt C.A."/>
            <person name="Davis W.J."/>
            <person name="Chang Y."/>
            <person name="Letcher P.M."/>
            <person name="Powell M.J."/>
            <person name="Kuo A."/>
            <person name="Labutti K."/>
            <person name="Pangilinan J."/>
            <person name="Andreopoulos W."/>
            <person name="Tritt A."/>
            <person name="Riley R."/>
            <person name="Hundley H."/>
            <person name="Johnson J."/>
            <person name="Lipzen A."/>
            <person name="Barry K."/>
            <person name="Berbee M.L."/>
            <person name="Buchler N.E."/>
            <person name="Grigoriev I.V."/>
            <person name="Spatafora J.W."/>
            <person name="Stajich J.E."/>
            <person name="James T.Y."/>
        </authorList>
    </citation>
    <scope>NUCLEOTIDE SEQUENCE</scope>
    <source>
        <strain evidence="1">AG</strain>
    </source>
</reference>
<keyword evidence="2" id="KW-1185">Reference proteome</keyword>
<sequence>MSQDSPETIQELRDQLIQQKSLIDFQTSRLERLMQQQGVPGIPNTNEVQMSDTPFLHDLPVRPSYDWTPSPEPASLMPSGQQDIFLQVLDADTRKNMVEQYPVIAGVRYTPPQ</sequence>
<protein>
    <submittedName>
        <fullName evidence="1">Uncharacterized protein</fullName>
    </submittedName>
</protein>
<dbReference type="EMBL" id="MU621014">
    <property type="protein sequence ID" value="KAI8574991.1"/>
    <property type="molecule type" value="Genomic_DNA"/>
</dbReference>
<evidence type="ECO:0000313" key="2">
    <source>
        <dbReference type="Proteomes" id="UP001206595"/>
    </source>
</evidence>
<organism evidence="1 2">
    <name type="scientific">Umbelopsis ramanniana AG</name>
    <dbReference type="NCBI Taxonomy" id="1314678"/>
    <lineage>
        <taxon>Eukaryota</taxon>
        <taxon>Fungi</taxon>
        <taxon>Fungi incertae sedis</taxon>
        <taxon>Mucoromycota</taxon>
        <taxon>Mucoromycotina</taxon>
        <taxon>Umbelopsidomycetes</taxon>
        <taxon>Umbelopsidales</taxon>
        <taxon>Umbelopsidaceae</taxon>
        <taxon>Umbelopsis</taxon>
    </lineage>
</organism>
<reference evidence="1" key="2">
    <citation type="journal article" date="2022" name="Proc. Natl. Acad. Sci. U.S.A.">
        <title>Diploid-dominant life cycles characterize the early evolution of Fungi.</title>
        <authorList>
            <person name="Amses K.R."/>
            <person name="Simmons D.R."/>
            <person name="Longcore J.E."/>
            <person name="Mondo S.J."/>
            <person name="Seto K."/>
            <person name="Jeronimo G.H."/>
            <person name="Bonds A.E."/>
            <person name="Quandt C.A."/>
            <person name="Davis W.J."/>
            <person name="Chang Y."/>
            <person name="Federici B.A."/>
            <person name="Kuo A."/>
            <person name="LaButti K."/>
            <person name="Pangilinan J."/>
            <person name="Andreopoulos W."/>
            <person name="Tritt A."/>
            <person name="Riley R."/>
            <person name="Hundley H."/>
            <person name="Johnson J."/>
            <person name="Lipzen A."/>
            <person name="Barry K."/>
            <person name="Lang B.F."/>
            <person name="Cuomo C.A."/>
            <person name="Buchler N.E."/>
            <person name="Grigoriev I.V."/>
            <person name="Spatafora J.W."/>
            <person name="Stajich J.E."/>
            <person name="James T.Y."/>
        </authorList>
    </citation>
    <scope>NUCLEOTIDE SEQUENCE</scope>
    <source>
        <strain evidence="1">AG</strain>
    </source>
</reference>
<dbReference type="AlphaFoldDB" id="A0AAD5E1W9"/>
<dbReference type="Proteomes" id="UP001206595">
    <property type="component" value="Unassembled WGS sequence"/>
</dbReference>
<comment type="caution">
    <text evidence="1">The sequence shown here is derived from an EMBL/GenBank/DDBJ whole genome shotgun (WGS) entry which is preliminary data.</text>
</comment>
<gene>
    <name evidence="1" type="ORF">K450DRAFT_263861</name>
</gene>
<proteinExistence type="predicted"/>